<keyword evidence="5" id="KW-0627">Porphyrin biosynthesis</keyword>
<dbReference type="InterPro" id="IPR014777">
    <property type="entry name" value="4pyrrole_Mease_sub1"/>
</dbReference>
<evidence type="ECO:0000256" key="2">
    <source>
        <dbReference type="ARBA" id="ARBA00012400"/>
    </source>
</evidence>
<dbReference type="Proteomes" id="UP000609121">
    <property type="component" value="Unassembled WGS sequence"/>
</dbReference>
<dbReference type="NCBIfam" id="TIGR01470">
    <property type="entry name" value="cysG_Nterm"/>
    <property type="match status" value="1"/>
</dbReference>
<comment type="catalytic activity">
    <reaction evidence="6">
        <text>precorrin-2 + NAD(+) = sirohydrochlorin + NADH + 2 H(+)</text>
        <dbReference type="Rhea" id="RHEA:15613"/>
        <dbReference type="ChEBI" id="CHEBI:15378"/>
        <dbReference type="ChEBI" id="CHEBI:57540"/>
        <dbReference type="ChEBI" id="CHEBI:57945"/>
        <dbReference type="ChEBI" id="CHEBI:58351"/>
        <dbReference type="ChEBI" id="CHEBI:58827"/>
        <dbReference type="EC" id="1.3.1.76"/>
    </reaction>
</comment>
<keyword evidence="9" id="KW-1185">Reference proteome</keyword>
<dbReference type="EC" id="1.3.1.76" evidence="2"/>
<protein>
    <recommendedName>
        <fullName evidence="2">precorrin-2 dehydrogenase</fullName>
        <ecNumber evidence="2">1.3.1.76</ecNumber>
    </recommendedName>
</protein>
<evidence type="ECO:0000256" key="4">
    <source>
        <dbReference type="ARBA" id="ARBA00023027"/>
    </source>
</evidence>
<evidence type="ECO:0000256" key="6">
    <source>
        <dbReference type="ARBA" id="ARBA00047561"/>
    </source>
</evidence>
<dbReference type="InterPro" id="IPR006367">
    <property type="entry name" value="Sirohaem_synthase_N"/>
</dbReference>
<feature type="domain" description="Sirohaem synthase dimerisation" evidence="7">
    <location>
        <begin position="150"/>
        <end position="206"/>
    </location>
</feature>
<keyword evidence="4" id="KW-0520">NAD</keyword>
<dbReference type="Gene3D" id="3.30.160.110">
    <property type="entry name" value="Siroheme synthase, domain 2"/>
    <property type="match status" value="1"/>
</dbReference>
<proteinExistence type="predicted"/>
<dbReference type="Pfam" id="PF13241">
    <property type="entry name" value="NAD_binding_7"/>
    <property type="match status" value="1"/>
</dbReference>
<dbReference type="UniPathway" id="UPA00262">
    <property type="reaction ID" value="UER00222"/>
</dbReference>
<dbReference type="Pfam" id="PF10414">
    <property type="entry name" value="CysG_dimeriser"/>
    <property type="match status" value="1"/>
</dbReference>
<comment type="pathway">
    <text evidence="1">Porphyrin-containing compound metabolism; siroheme biosynthesis; sirohydrochlorin from precorrin-2: step 1/1.</text>
</comment>
<name>A0A8J6Z582_9RHOB</name>
<evidence type="ECO:0000256" key="1">
    <source>
        <dbReference type="ARBA" id="ARBA00005010"/>
    </source>
</evidence>
<dbReference type="InterPro" id="IPR035996">
    <property type="entry name" value="4pyrrol_Methylase_sf"/>
</dbReference>
<dbReference type="SUPFAM" id="SSF75615">
    <property type="entry name" value="Siroheme synthase middle domains-like"/>
    <property type="match status" value="1"/>
</dbReference>
<dbReference type="SUPFAM" id="SSF53790">
    <property type="entry name" value="Tetrapyrrole methylase"/>
    <property type="match status" value="1"/>
</dbReference>
<sequence length="322" mass="33726">MQTFPMFLQVGGRTVLILGGGEQAAQKCRLLLKTEARIVVQAPQIDEELQDLVARGRVAHDRAPPTARACAGAAITFIGTGCPGCDAALHGLAKAGGALVNVVDQPGLCDAYTPSIVDRDPLVVAIGSEGAAPVLARQIKTRVEEMLEPRLGDLVALSGRLRGQVARHVPRDRRRAFWRWVFTGAPRQRHAAGAEREAVRLIKEAIAAGGPPGQRTAGLLSLIPTTPDRDHLTLQAVQRLQEADLILHDTATGTAPLELARRDADRMALDGALAPADPAALVAEALAAGARVAVLHGPGTDTAPLEAAAGAAETERLRGVTP</sequence>
<dbReference type="AlphaFoldDB" id="A0A8J6Z582"/>
<dbReference type="InterPro" id="IPR028161">
    <property type="entry name" value="Met8-like"/>
</dbReference>
<dbReference type="InterPro" id="IPR037115">
    <property type="entry name" value="Sirohaem_synt_dimer_dom_sf"/>
</dbReference>
<dbReference type="InterPro" id="IPR036291">
    <property type="entry name" value="NAD(P)-bd_dom_sf"/>
</dbReference>
<evidence type="ECO:0000313" key="8">
    <source>
        <dbReference type="EMBL" id="MBE3637914.1"/>
    </source>
</evidence>
<dbReference type="SUPFAM" id="SSF51735">
    <property type="entry name" value="NAD(P)-binding Rossmann-fold domains"/>
    <property type="match status" value="1"/>
</dbReference>
<dbReference type="PANTHER" id="PTHR35330">
    <property type="entry name" value="SIROHEME BIOSYNTHESIS PROTEIN MET8"/>
    <property type="match status" value="1"/>
</dbReference>
<dbReference type="GO" id="GO:0004325">
    <property type="term" value="F:ferrochelatase activity"/>
    <property type="evidence" value="ECO:0007669"/>
    <property type="project" value="InterPro"/>
</dbReference>
<dbReference type="EMBL" id="JACVXA010000013">
    <property type="protein sequence ID" value="MBE3637914.1"/>
    <property type="molecule type" value="Genomic_DNA"/>
</dbReference>
<dbReference type="Gene3D" id="1.10.8.210">
    <property type="entry name" value="Sirohaem synthase, dimerisation domain"/>
    <property type="match status" value="1"/>
</dbReference>
<dbReference type="InterPro" id="IPR019478">
    <property type="entry name" value="Sirohaem_synthase_dimer_dom"/>
</dbReference>
<dbReference type="GO" id="GO:0043115">
    <property type="term" value="F:precorrin-2 dehydrogenase activity"/>
    <property type="evidence" value="ECO:0007669"/>
    <property type="project" value="UniProtKB-EC"/>
</dbReference>
<keyword evidence="3" id="KW-0560">Oxidoreductase</keyword>
<gene>
    <name evidence="8" type="ORF">ICN82_06840</name>
</gene>
<evidence type="ECO:0000256" key="3">
    <source>
        <dbReference type="ARBA" id="ARBA00023002"/>
    </source>
</evidence>
<dbReference type="GO" id="GO:0019354">
    <property type="term" value="P:siroheme biosynthetic process"/>
    <property type="evidence" value="ECO:0007669"/>
    <property type="project" value="UniProtKB-UniPathway"/>
</dbReference>
<dbReference type="PANTHER" id="PTHR35330:SF1">
    <property type="entry name" value="SIROHEME BIOSYNTHESIS PROTEIN MET8"/>
    <property type="match status" value="1"/>
</dbReference>
<evidence type="ECO:0000313" key="9">
    <source>
        <dbReference type="Proteomes" id="UP000609121"/>
    </source>
</evidence>
<organism evidence="8 9">
    <name type="scientific">Mangrovicoccus algicola</name>
    <dbReference type="NCBI Taxonomy" id="2771008"/>
    <lineage>
        <taxon>Bacteria</taxon>
        <taxon>Pseudomonadati</taxon>
        <taxon>Pseudomonadota</taxon>
        <taxon>Alphaproteobacteria</taxon>
        <taxon>Rhodobacterales</taxon>
        <taxon>Paracoccaceae</taxon>
        <taxon>Mangrovicoccus</taxon>
    </lineage>
</organism>
<reference evidence="8" key="1">
    <citation type="submission" date="2020-09" db="EMBL/GenBank/DDBJ databases">
        <title>A novel bacterium of genus Mangrovicoccus, isolated from South China Sea.</title>
        <authorList>
            <person name="Huang H."/>
            <person name="Mo K."/>
            <person name="Hu Y."/>
        </authorList>
    </citation>
    <scope>NUCLEOTIDE SEQUENCE</scope>
    <source>
        <strain evidence="8">HB182678</strain>
    </source>
</reference>
<dbReference type="Gene3D" id="3.40.50.720">
    <property type="entry name" value="NAD(P)-binding Rossmann-like Domain"/>
    <property type="match status" value="1"/>
</dbReference>
<dbReference type="Gene3D" id="3.40.1010.10">
    <property type="entry name" value="Cobalt-precorrin-4 Transmethylase, Domain 1"/>
    <property type="match status" value="1"/>
</dbReference>
<evidence type="ECO:0000256" key="5">
    <source>
        <dbReference type="ARBA" id="ARBA00023244"/>
    </source>
</evidence>
<comment type="caution">
    <text evidence="8">The sequence shown here is derived from an EMBL/GenBank/DDBJ whole genome shotgun (WGS) entry which is preliminary data.</text>
</comment>
<accession>A0A8J6Z582</accession>
<dbReference type="GO" id="GO:0008168">
    <property type="term" value="F:methyltransferase activity"/>
    <property type="evidence" value="ECO:0007669"/>
    <property type="project" value="InterPro"/>
</dbReference>
<evidence type="ECO:0000259" key="7">
    <source>
        <dbReference type="Pfam" id="PF10414"/>
    </source>
</evidence>
<dbReference type="RefSeq" id="WP_193181054.1">
    <property type="nucleotide sequence ID" value="NZ_JACVXA010000013.1"/>
</dbReference>